<dbReference type="Proteomes" id="UP000003704">
    <property type="component" value="Unassembled WGS sequence"/>
</dbReference>
<evidence type="ECO:0000313" key="3">
    <source>
        <dbReference type="Proteomes" id="UP000003704"/>
    </source>
</evidence>
<accession>I7ZE83</accession>
<evidence type="ECO:0000313" key="2">
    <source>
        <dbReference type="EMBL" id="EIT70169.1"/>
    </source>
</evidence>
<proteinExistence type="predicted"/>
<dbReference type="AlphaFoldDB" id="I7ZE83"/>
<reference evidence="1 3" key="1">
    <citation type="journal article" date="2012" name="J. Bacteriol.">
        <title>Genome Sequence of n-Alkane-Degrading Hydrocarboniphaga effusa Strain AP103T (ATCC BAA-332T).</title>
        <authorList>
            <person name="Chang H.K."/>
            <person name="Zylstra G.J."/>
            <person name="Chae J.C."/>
        </authorList>
    </citation>
    <scope>NUCLEOTIDE SEQUENCE [LARGE SCALE GENOMIC DNA]</scope>
    <source>
        <strain evidence="1 3">AP103</strain>
    </source>
</reference>
<comment type="caution">
    <text evidence="1">The sequence shown here is derived from an EMBL/GenBank/DDBJ whole genome shotgun (WGS) entry which is preliminary data.</text>
</comment>
<protein>
    <submittedName>
        <fullName evidence="1">Uncharacterized protein</fullName>
    </submittedName>
</protein>
<dbReference type="EMBL" id="AKGD01000001">
    <property type="protein sequence ID" value="EIT69982.1"/>
    <property type="molecule type" value="Genomic_DNA"/>
</dbReference>
<evidence type="ECO:0000313" key="1">
    <source>
        <dbReference type="EMBL" id="EIT69982.1"/>
    </source>
</evidence>
<organism evidence="1 3">
    <name type="scientific">Hydrocarboniphaga effusa AP103</name>
    <dbReference type="NCBI Taxonomy" id="1172194"/>
    <lineage>
        <taxon>Bacteria</taxon>
        <taxon>Pseudomonadati</taxon>
        <taxon>Pseudomonadota</taxon>
        <taxon>Gammaproteobacteria</taxon>
        <taxon>Nevskiales</taxon>
        <taxon>Nevskiaceae</taxon>
        <taxon>Hydrocarboniphaga</taxon>
    </lineage>
</organism>
<sequence>MRVDDPVDCDNESSSFVEGCLAYAETQQAEVDDSWEDR</sequence>
<reference evidence="1" key="2">
    <citation type="submission" date="2012-05" db="EMBL/GenBank/DDBJ databases">
        <authorList>
            <person name="Park J.-H."/>
            <person name="Zylstra G.J."/>
            <person name="Chae J.-C."/>
        </authorList>
    </citation>
    <scope>NUCLEOTIDE SEQUENCE</scope>
    <source>
        <strain evidence="1">AP103</strain>
    </source>
</reference>
<keyword evidence="3" id="KW-1185">Reference proteome</keyword>
<dbReference type="EMBL" id="AKGD01000001">
    <property type="protein sequence ID" value="EIT70169.1"/>
    <property type="molecule type" value="Genomic_DNA"/>
</dbReference>
<name>I7ZE83_9GAMM</name>
<gene>
    <name evidence="1" type="ORF">WQQ_01190</name>
    <name evidence="2" type="ORF">WQQ_03060</name>
</gene>